<protein>
    <submittedName>
        <fullName evidence="1">Uncharacterized protein</fullName>
    </submittedName>
</protein>
<proteinExistence type="predicted"/>
<sequence>MVMQPNDNIQAPSASASEAFFSSFLWSALTACFRQSALLNQLVDCVPRASSGHGLQRGRSGRQGTWTDMHRTKFSEAHTMHGRATSRWDQLAADVHSQWDWCALGGRTHDLSQCLVDGAVDWAPLLFAVSTTRALRMALRAYYRSEEGREEPRPYLPAIKKYASKGEYPPLKRR</sequence>
<accession>A0ABR1VP65</accession>
<organism evidence="1 2">
    <name type="scientific">Apiospora saccharicola</name>
    <dbReference type="NCBI Taxonomy" id="335842"/>
    <lineage>
        <taxon>Eukaryota</taxon>
        <taxon>Fungi</taxon>
        <taxon>Dikarya</taxon>
        <taxon>Ascomycota</taxon>
        <taxon>Pezizomycotina</taxon>
        <taxon>Sordariomycetes</taxon>
        <taxon>Xylariomycetidae</taxon>
        <taxon>Amphisphaeriales</taxon>
        <taxon>Apiosporaceae</taxon>
        <taxon>Apiospora</taxon>
    </lineage>
</organism>
<reference evidence="1 2" key="1">
    <citation type="submission" date="2023-01" db="EMBL/GenBank/DDBJ databases">
        <title>Analysis of 21 Apiospora genomes using comparative genomics revels a genus with tremendous synthesis potential of carbohydrate active enzymes and secondary metabolites.</title>
        <authorList>
            <person name="Sorensen T."/>
        </authorList>
    </citation>
    <scope>NUCLEOTIDE SEQUENCE [LARGE SCALE GENOMIC DNA]</scope>
    <source>
        <strain evidence="1 2">CBS 83171</strain>
    </source>
</reference>
<evidence type="ECO:0000313" key="2">
    <source>
        <dbReference type="Proteomes" id="UP001446871"/>
    </source>
</evidence>
<dbReference type="EMBL" id="JAQQWM010000003">
    <property type="protein sequence ID" value="KAK8072652.1"/>
    <property type="molecule type" value="Genomic_DNA"/>
</dbReference>
<evidence type="ECO:0000313" key="1">
    <source>
        <dbReference type="EMBL" id="KAK8072652.1"/>
    </source>
</evidence>
<name>A0ABR1VP65_9PEZI</name>
<dbReference type="Proteomes" id="UP001446871">
    <property type="component" value="Unassembled WGS sequence"/>
</dbReference>
<keyword evidence="2" id="KW-1185">Reference proteome</keyword>
<gene>
    <name evidence="1" type="ORF">PG996_006000</name>
</gene>
<comment type="caution">
    <text evidence="1">The sequence shown here is derived from an EMBL/GenBank/DDBJ whole genome shotgun (WGS) entry which is preliminary data.</text>
</comment>